<dbReference type="InterPro" id="IPR018171">
    <property type="entry name" value="Pept_tRNA_hydro_CS"/>
</dbReference>
<evidence type="ECO:0000256" key="8">
    <source>
        <dbReference type="ARBA" id="ARBA00023054"/>
    </source>
</evidence>
<dbReference type="Gene3D" id="3.40.50.1470">
    <property type="entry name" value="Peptidyl-tRNA hydrolase"/>
    <property type="match status" value="1"/>
</dbReference>
<evidence type="ECO:0000256" key="4">
    <source>
        <dbReference type="ARBA" id="ARBA00022448"/>
    </source>
</evidence>
<dbReference type="Pfam" id="PF08172">
    <property type="entry name" value="CASP_C"/>
    <property type="match status" value="1"/>
</dbReference>
<dbReference type="InterPro" id="IPR057476">
    <property type="entry name" value="Cux_N"/>
</dbReference>
<dbReference type="PANTHER" id="PTHR14043">
    <property type="entry name" value="CCAAT DISPLACEMENT PROTEIN-RELATED"/>
    <property type="match status" value="1"/>
</dbReference>
<gene>
    <name evidence="15" type="ORF">GH714_030045</name>
</gene>
<evidence type="ECO:0000256" key="12">
    <source>
        <dbReference type="SAM" id="Phobius"/>
    </source>
</evidence>
<organism evidence="15 16">
    <name type="scientific">Hevea brasiliensis</name>
    <name type="common">Para rubber tree</name>
    <name type="synonym">Siphonia brasiliensis</name>
    <dbReference type="NCBI Taxonomy" id="3981"/>
    <lineage>
        <taxon>Eukaryota</taxon>
        <taxon>Viridiplantae</taxon>
        <taxon>Streptophyta</taxon>
        <taxon>Embryophyta</taxon>
        <taxon>Tracheophyta</taxon>
        <taxon>Spermatophyta</taxon>
        <taxon>Magnoliopsida</taxon>
        <taxon>eudicotyledons</taxon>
        <taxon>Gunneridae</taxon>
        <taxon>Pentapetalae</taxon>
        <taxon>rosids</taxon>
        <taxon>fabids</taxon>
        <taxon>Malpighiales</taxon>
        <taxon>Euphorbiaceae</taxon>
        <taxon>Crotonoideae</taxon>
        <taxon>Micrandreae</taxon>
        <taxon>Hevea</taxon>
    </lineage>
</organism>
<dbReference type="InterPro" id="IPR036416">
    <property type="entry name" value="Pept_tRNA_hydro_sf"/>
</dbReference>
<evidence type="ECO:0000256" key="9">
    <source>
        <dbReference type="ARBA" id="ARBA00023136"/>
    </source>
</evidence>
<dbReference type="GO" id="GO:0004045">
    <property type="term" value="F:peptidyl-tRNA hydrolase activity"/>
    <property type="evidence" value="ECO:0007669"/>
    <property type="project" value="InterPro"/>
</dbReference>
<evidence type="ECO:0000256" key="3">
    <source>
        <dbReference type="ARBA" id="ARBA00018691"/>
    </source>
</evidence>
<evidence type="ECO:0000256" key="7">
    <source>
        <dbReference type="ARBA" id="ARBA00023034"/>
    </source>
</evidence>
<dbReference type="Pfam" id="PF04749">
    <property type="entry name" value="PLAC8"/>
    <property type="match status" value="1"/>
</dbReference>
<keyword evidence="6 12" id="KW-1133">Transmembrane helix</keyword>
<dbReference type="FunFam" id="3.40.50.1470:FF:000001">
    <property type="entry name" value="Peptidyl-tRNA hydrolase"/>
    <property type="match status" value="1"/>
</dbReference>
<feature type="domain" description="CASP C-terminal" evidence="13">
    <location>
        <begin position="575"/>
        <end position="686"/>
    </location>
</feature>
<evidence type="ECO:0000256" key="10">
    <source>
        <dbReference type="SAM" id="Coils"/>
    </source>
</evidence>
<comment type="similarity">
    <text evidence="2">Belongs to the CASP family.</text>
</comment>
<dbReference type="Proteomes" id="UP000467840">
    <property type="component" value="Chromosome 5"/>
</dbReference>
<evidence type="ECO:0000259" key="13">
    <source>
        <dbReference type="Pfam" id="PF08172"/>
    </source>
</evidence>
<dbReference type="InterPro" id="IPR012955">
    <property type="entry name" value="CASP_C"/>
</dbReference>
<keyword evidence="7" id="KW-0333">Golgi apparatus</keyword>
<evidence type="ECO:0000256" key="2">
    <source>
        <dbReference type="ARBA" id="ARBA00006415"/>
    </source>
</evidence>
<feature type="coiled-coil region" evidence="10">
    <location>
        <begin position="151"/>
        <end position="210"/>
    </location>
</feature>
<dbReference type="InterPro" id="IPR006461">
    <property type="entry name" value="PLAC_motif_containing"/>
</dbReference>
<feature type="coiled-coil region" evidence="10">
    <location>
        <begin position="538"/>
        <end position="626"/>
    </location>
</feature>
<dbReference type="PANTHER" id="PTHR14043:SF2">
    <property type="entry name" value="HOMEOBOX PROTEIN CUT"/>
    <property type="match status" value="1"/>
</dbReference>
<dbReference type="AlphaFoldDB" id="A0A6A6NJY3"/>
<feature type="coiled-coil region" evidence="10">
    <location>
        <begin position="419"/>
        <end position="464"/>
    </location>
</feature>
<keyword evidence="4" id="KW-0813">Transport</keyword>
<evidence type="ECO:0000256" key="6">
    <source>
        <dbReference type="ARBA" id="ARBA00022989"/>
    </source>
</evidence>
<dbReference type="EMBL" id="JAAGAX010000001">
    <property type="protein sequence ID" value="KAF2325537.1"/>
    <property type="molecule type" value="Genomic_DNA"/>
</dbReference>
<dbReference type="Pfam" id="PF25398">
    <property type="entry name" value="CUX1_N"/>
    <property type="match status" value="1"/>
</dbReference>
<comment type="subcellular location">
    <subcellularLocation>
        <location evidence="1">Golgi apparatus membrane</location>
        <topology evidence="1">Single-pass type IV membrane protein</topology>
    </subcellularLocation>
</comment>
<keyword evidence="8 10" id="KW-0175">Coiled coil</keyword>
<keyword evidence="16" id="KW-1185">Reference proteome</keyword>
<dbReference type="PROSITE" id="PS01196">
    <property type="entry name" value="PEPT_TRNA_HYDROL_2"/>
    <property type="match status" value="1"/>
</dbReference>
<name>A0A6A6NJY3_HEVBR</name>
<keyword evidence="9 12" id="KW-0472">Membrane</keyword>
<sequence length="892" mass="101727">MSHSTWSTGLCGCCEDPCVCLITWCFPCITFGQNVEIIDKKATSCACAGLIFCALYFVGVPCLYSFTYRSKLRSNYSLPGEACGDCCIHWCCLHCAICQEYRELKNRELDPSKGWVANAEKMNKGEAMAPPVVAQEFELEKEKTVLDEQGLRIAENQENSLKNRRKLAESTRDFKKASPEEKLGLFNSLLKGYQEEVDNLTKRAKFGENAFLNIYQMLYEAPDPYPALASIAEQDLALSVLESENRKMKIELEEFRTEATRLKNQQATIRRLEERNRQLEQQMEEKVKEIVEMKQRSLAEENQKTLEVLKEREQSLQDQLRQAKESVANMQKLHELAQSQLFEVRAQSEEERAAKQSEVNLLMDEVERAQTRLLSLEREKGLLRSQLQSANEETGSKNSDSVDSNSFLENSLSAKEKIISELNMELHNIETTLTNEREQHINEFKKLNMALNEKELALEEMKKELHARPTAKLVDDLRKKVKILQAVGYNSIEAEDWEVATTGEEMSKLESLLLDKNRKMEHELTQSKVKLSEKVSLLETAEGKIAELTAKVKEQQKLIQKLEDDILKSADQKHVSSEQDQNSMLKVICNQRDRFRTRLRETEEEVRQLKEKIGVLTAELEKTKADNVKLYGKIRYVQDYNLEKVVSRGSKKHAEDLESGFTSDVESKYKKIYEDDINPFAAFSKKVCSNFCIFLHHRVTYPGVHLSLQDVSFKLSEVGFEMVDAIANAEGISISSVSFRALFGKGFIGNVPVMLAKPQTFMNSSGESVGAIVSYYKIPLKQVLLIYDDLDLPFAKLRLLPKGGHGGHNGMRSVIDHFKGSRDFPRLRVGIGRPPGKMDTVNFVLRPLNKQEREELDFTFQHGTDAIRILLLEGFNRSATFVNSARSMEQCS</sequence>
<evidence type="ECO:0000256" key="11">
    <source>
        <dbReference type="SAM" id="MobiDB-lite"/>
    </source>
</evidence>
<evidence type="ECO:0000256" key="5">
    <source>
        <dbReference type="ARBA" id="ARBA00022692"/>
    </source>
</evidence>
<accession>A0A6A6NJY3</accession>
<dbReference type="Pfam" id="PF01195">
    <property type="entry name" value="Pept_tRNA_hydro"/>
    <property type="match status" value="1"/>
</dbReference>
<feature type="transmembrane region" description="Helical" evidence="12">
    <location>
        <begin position="45"/>
        <end position="66"/>
    </location>
</feature>
<dbReference type="SUPFAM" id="SSF53178">
    <property type="entry name" value="Peptidyl-tRNA hydrolase-like"/>
    <property type="match status" value="1"/>
</dbReference>
<reference evidence="15 16" key="1">
    <citation type="journal article" date="2020" name="Mol. Plant">
        <title>The Chromosome-Based Rubber Tree Genome Provides New Insights into Spurge Genome Evolution and Rubber Biosynthesis.</title>
        <authorList>
            <person name="Liu J."/>
            <person name="Shi C."/>
            <person name="Shi C.C."/>
            <person name="Li W."/>
            <person name="Zhang Q.J."/>
            <person name="Zhang Y."/>
            <person name="Li K."/>
            <person name="Lu H.F."/>
            <person name="Shi C."/>
            <person name="Zhu S.T."/>
            <person name="Xiao Z.Y."/>
            <person name="Nan H."/>
            <person name="Yue Y."/>
            <person name="Zhu X.G."/>
            <person name="Wu Y."/>
            <person name="Hong X.N."/>
            <person name="Fan G.Y."/>
            <person name="Tong Y."/>
            <person name="Zhang D."/>
            <person name="Mao C.L."/>
            <person name="Liu Y.L."/>
            <person name="Hao S.J."/>
            <person name="Liu W.Q."/>
            <person name="Lv M.Q."/>
            <person name="Zhang H.B."/>
            <person name="Liu Y."/>
            <person name="Hu-Tang G.R."/>
            <person name="Wang J.P."/>
            <person name="Wang J.H."/>
            <person name="Sun Y.H."/>
            <person name="Ni S.B."/>
            <person name="Chen W.B."/>
            <person name="Zhang X.C."/>
            <person name="Jiao Y.N."/>
            <person name="Eichler E.E."/>
            <person name="Li G.H."/>
            <person name="Liu X."/>
            <person name="Gao L.Z."/>
        </authorList>
    </citation>
    <scope>NUCLEOTIDE SEQUENCE [LARGE SCALE GENOMIC DNA]</scope>
    <source>
        <strain evidence="16">cv. GT1</strain>
        <tissue evidence="15">Leaf</tissue>
    </source>
</reference>
<feature type="domain" description="Cux N-terminal" evidence="14">
    <location>
        <begin position="135"/>
        <end position="234"/>
    </location>
</feature>
<keyword evidence="5 12" id="KW-0812">Transmembrane</keyword>
<dbReference type="InterPro" id="IPR001328">
    <property type="entry name" value="Pept_tRNA_hydro"/>
</dbReference>
<dbReference type="GO" id="GO:0000139">
    <property type="term" value="C:Golgi membrane"/>
    <property type="evidence" value="ECO:0007669"/>
    <property type="project" value="UniProtKB-SubCell"/>
</dbReference>
<dbReference type="NCBIfam" id="TIGR01571">
    <property type="entry name" value="A_thal_Cys_rich"/>
    <property type="match status" value="1"/>
</dbReference>
<protein>
    <recommendedName>
        <fullName evidence="3">Protein CASP</fullName>
    </recommendedName>
</protein>
<evidence type="ECO:0000313" key="15">
    <source>
        <dbReference type="EMBL" id="KAF2325537.1"/>
    </source>
</evidence>
<evidence type="ECO:0000259" key="14">
    <source>
        <dbReference type="Pfam" id="PF25398"/>
    </source>
</evidence>
<feature type="region of interest" description="Disordered" evidence="11">
    <location>
        <begin position="386"/>
        <end position="405"/>
    </location>
</feature>
<comment type="caution">
    <text evidence="15">The sequence shown here is derived from an EMBL/GenBank/DDBJ whole genome shotgun (WGS) entry which is preliminary data.</text>
</comment>
<proteinExistence type="inferred from homology"/>
<dbReference type="NCBIfam" id="TIGR00447">
    <property type="entry name" value="pth"/>
    <property type="match status" value="1"/>
</dbReference>
<dbReference type="GO" id="GO:0006891">
    <property type="term" value="P:intra-Golgi vesicle-mediated transport"/>
    <property type="evidence" value="ECO:0007669"/>
    <property type="project" value="InterPro"/>
</dbReference>
<evidence type="ECO:0000313" key="16">
    <source>
        <dbReference type="Proteomes" id="UP000467840"/>
    </source>
</evidence>
<evidence type="ECO:0000256" key="1">
    <source>
        <dbReference type="ARBA" id="ARBA00004409"/>
    </source>
</evidence>